<dbReference type="EMBL" id="KL142382">
    <property type="protein sequence ID" value="KDR74890.1"/>
    <property type="molecule type" value="Genomic_DNA"/>
</dbReference>
<organism evidence="2 3">
    <name type="scientific">Galerina marginata (strain CBS 339.88)</name>
    <dbReference type="NCBI Taxonomy" id="685588"/>
    <lineage>
        <taxon>Eukaryota</taxon>
        <taxon>Fungi</taxon>
        <taxon>Dikarya</taxon>
        <taxon>Basidiomycota</taxon>
        <taxon>Agaricomycotina</taxon>
        <taxon>Agaricomycetes</taxon>
        <taxon>Agaricomycetidae</taxon>
        <taxon>Agaricales</taxon>
        <taxon>Agaricineae</taxon>
        <taxon>Strophariaceae</taxon>
        <taxon>Galerina</taxon>
    </lineage>
</organism>
<proteinExistence type="predicted"/>
<dbReference type="HOGENOM" id="CLU_2960923_0_0_1"/>
<keyword evidence="1" id="KW-0472">Membrane</keyword>
<evidence type="ECO:0000313" key="2">
    <source>
        <dbReference type="EMBL" id="KDR74890.1"/>
    </source>
</evidence>
<keyword evidence="3" id="KW-1185">Reference proteome</keyword>
<reference evidence="3" key="1">
    <citation type="journal article" date="2014" name="Proc. Natl. Acad. Sci. U.S.A.">
        <title>Extensive sampling of basidiomycete genomes demonstrates inadequacy of the white-rot/brown-rot paradigm for wood decay fungi.</title>
        <authorList>
            <person name="Riley R."/>
            <person name="Salamov A.A."/>
            <person name="Brown D.W."/>
            <person name="Nagy L.G."/>
            <person name="Floudas D."/>
            <person name="Held B.W."/>
            <person name="Levasseur A."/>
            <person name="Lombard V."/>
            <person name="Morin E."/>
            <person name="Otillar R."/>
            <person name="Lindquist E.A."/>
            <person name="Sun H."/>
            <person name="LaButti K.M."/>
            <person name="Schmutz J."/>
            <person name="Jabbour D."/>
            <person name="Luo H."/>
            <person name="Baker S.E."/>
            <person name="Pisabarro A.G."/>
            <person name="Walton J.D."/>
            <person name="Blanchette R.A."/>
            <person name="Henrissat B."/>
            <person name="Martin F."/>
            <person name="Cullen D."/>
            <person name="Hibbett D.S."/>
            <person name="Grigoriev I.V."/>
        </authorList>
    </citation>
    <scope>NUCLEOTIDE SEQUENCE [LARGE SCALE GENOMIC DNA]</scope>
    <source>
        <strain evidence="3">CBS 339.88</strain>
    </source>
</reference>
<dbReference type="AlphaFoldDB" id="A0A067SVD5"/>
<keyword evidence="1" id="KW-0812">Transmembrane</keyword>
<name>A0A067SVD5_GALM3</name>
<evidence type="ECO:0000313" key="3">
    <source>
        <dbReference type="Proteomes" id="UP000027222"/>
    </source>
</evidence>
<gene>
    <name evidence="2" type="ORF">GALMADRAFT_566373</name>
</gene>
<accession>A0A067SVD5</accession>
<evidence type="ECO:0000256" key="1">
    <source>
        <dbReference type="SAM" id="Phobius"/>
    </source>
</evidence>
<dbReference type="Proteomes" id="UP000027222">
    <property type="component" value="Unassembled WGS sequence"/>
</dbReference>
<protein>
    <submittedName>
        <fullName evidence="2">Uncharacterized protein</fullName>
    </submittedName>
</protein>
<sequence>MGVYSVASYIALHYIMYLIFVVDLYLRIAPRTNSLKVPSLILPLLSQELWVRRSSESDK</sequence>
<feature type="transmembrane region" description="Helical" evidence="1">
    <location>
        <begin position="6"/>
        <end position="26"/>
    </location>
</feature>
<keyword evidence="1" id="KW-1133">Transmembrane helix</keyword>